<dbReference type="EMBL" id="JAHBAY010000002">
    <property type="protein sequence ID" value="MBT0768603.1"/>
    <property type="molecule type" value="Genomic_DNA"/>
</dbReference>
<gene>
    <name evidence="2" type="ORF">KIH74_06675</name>
</gene>
<name>A0ABS5TBZ3_9ACTN</name>
<evidence type="ECO:0000259" key="1">
    <source>
        <dbReference type="Pfam" id="PF26571"/>
    </source>
</evidence>
<dbReference type="RefSeq" id="WP_214154896.1">
    <property type="nucleotide sequence ID" value="NZ_JAHBAY010000002.1"/>
</dbReference>
<proteinExistence type="predicted"/>
<comment type="caution">
    <text evidence="2">The sequence shown here is derived from an EMBL/GenBank/DDBJ whole genome shotgun (WGS) entry which is preliminary data.</text>
</comment>
<evidence type="ECO:0000313" key="3">
    <source>
        <dbReference type="Proteomes" id="UP001197247"/>
    </source>
</evidence>
<dbReference type="Proteomes" id="UP001197247">
    <property type="component" value="Unassembled WGS sequence"/>
</dbReference>
<reference evidence="2 3" key="1">
    <citation type="submission" date="2021-05" db="EMBL/GenBank/DDBJ databases">
        <title>Kineosporia and Streptomyces sp. nov. two new marine actinobacteria isolated from Coral.</title>
        <authorList>
            <person name="Buangrab K."/>
            <person name="Sutthacheep M."/>
            <person name="Yeemin T."/>
            <person name="Harunari E."/>
            <person name="Igarashi Y."/>
            <person name="Kanchanasin P."/>
            <person name="Tanasupawat S."/>
            <person name="Phongsopitanun W."/>
        </authorList>
    </citation>
    <scope>NUCLEOTIDE SEQUENCE [LARGE SCALE GENOMIC DNA]</scope>
    <source>
        <strain evidence="2 3">J2-2</strain>
    </source>
</reference>
<protein>
    <recommendedName>
        <fullName evidence="1">ARB-07466-like C-terminal domain-containing protein</fullName>
    </recommendedName>
</protein>
<accession>A0ABS5TBZ3</accession>
<sequence length="160" mass="17486">MSWNSRTPDLLEPVVFTGPGGPFLPEAASIRPDPTTGRGGITPRLLALVAQLQTHGWRLSCWDPHQQNPHSDHPRGRACDVFPGTVGVLPSRAEKARTDNLVAGLQASAGQTGIHYLIWYGRIWNVSRADEGWRPYNGGGIYDPASITGGHYDHIHISVY</sequence>
<keyword evidence="3" id="KW-1185">Reference proteome</keyword>
<evidence type="ECO:0000313" key="2">
    <source>
        <dbReference type="EMBL" id="MBT0768603.1"/>
    </source>
</evidence>
<feature type="domain" description="ARB-07466-like C-terminal" evidence="1">
    <location>
        <begin position="39"/>
        <end position="140"/>
    </location>
</feature>
<dbReference type="InterPro" id="IPR058593">
    <property type="entry name" value="ARB_07466-like_C"/>
</dbReference>
<organism evidence="2 3">
    <name type="scientific">Kineosporia corallincola</name>
    <dbReference type="NCBI Taxonomy" id="2835133"/>
    <lineage>
        <taxon>Bacteria</taxon>
        <taxon>Bacillati</taxon>
        <taxon>Actinomycetota</taxon>
        <taxon>Actinomycetes</taxon>
        <taxon>Kineosporiales</taxon>
        <taxon>Kineosporiaceae</taxon>
        <taxon>Kineosporia</taxon>
    </lineage>
</organism>
<dbReference type="Pfam" id="PF26571">
    <property type="entry name" value="VldE"/>
    <property type="match status" value="1"/>
</dbReference>